<dbReference type="SUPFAM" id="SSF48498">
    <property type="entry name" value="Tetracyclin repressor-like, C-terminal domain"/>
    <property type="match status" value="1"/>
</dbReference>
<organism evidence="6 7">
    <name type="scientific">Xenorhabdus poinarii G6</name>
    <dbReference type="NCBI Taxonomy" id="1354304"/>
    <lineage>
        <taxon>Bacteria</taxon>
        <taxon>Pseudomonadati</taxon>
        <taxon>Pseudomonadota</taxon>
        <taxon>Gammaproteobacteria</taxon>
        <taxon>Enterobacterales</taxon>
        <taxon>Morganellaceae</taxon>
        <taxon>Xenorhabdus</taxon>
    </lineage>
</organism>
<gene>
    <name evidence="6" type="ORF">XPG1_0098</name>
</gene>
<protein>
    <submittedName>
        <fullName evidence="6">Transcriptional regulator, TetR family</fullName>
    </submittedName>
</protein>
<dbReference type="Pfam" id="PF16925">
    <property type="entry name" value="TetR_C_13"/>
    <property type="match status" value="1"/>
</dbReference>
<evidence type="ECO:0000313" key="7">
    <source>
        <dbReference type="Proteomes" id="UP000032735"/>
    </source>
</evidence>
<evidence type="ECO:0000259" key="5">
    <source>
        <dbReference type="Pfam" id="PF16925"/>
    </source>
</evidence>
<dbReference type="Gene3D" id="1.10.10.60">
    <property type="entry name" value="Homeodomain-like"/>
    <property type="match status" value="1"/>
</dbReference>
<dbReference type="EMBL" id="FO704551">
    <property type="protein sequence ID" value="CDG19753.1"/>
    <property type="molecule type" value="Genomic_DNA"/>
</dbReference>
<dbReference type="OrthoDB" id="270177at2"/>
<dbReference type="Gene3D" id="1.10.357.10">
    <property type="entry name" value="Tetracycline Repressor, domain 2"/>
    <property type="match status" value="1"/>
</dbReference>
<dbReference type="PANTHER" id="PTHR47506">
    <property type="entry name" value="TRANSCRIPTIONAL REGULATORY PROTEIN"/>
    <property type="match status" value="1"/>
</dbReference>
<dbReference type="InterPro" id="IPR011075">
    <property type="entry name" value="TetR_C"/>
</dbReference>
<keyword evidence="1" id="KW-0805">Transcription regulation</keyword>
<evidence type="ECO:0000256" key="3">
    <source>
        <dbReference type="ARBA" id="ARBA00023163"/>
    </source>
</evidence>
<sequence length="197" mass="21748">MAQRGRPVSFDREVALERAMKIFWSKGYVGTQLVDLTSAMNINPPSFYATFGNKRKAFYEAVELYIRSVGSKSMLKLAEGDTAADGLRAMLESTIKIARSNEAGGCLLMMSVVNHVPGDDDEWVHLKNIRQKTLSLIRERIERGIADGDLPKKSDAKALASFFFGITQAISFQARDGASEEELTRLIEPAMAALSPK</sequence>
<dbReference type="RefSeq" id="WP_045957336.1">
    <property type="nucleotide sequence ID" value="NZ_FO704551.1"/>
</dbReference>
<evidence type="ECO:0000256" key="1">
    <source>
        <dbReference type="ARBA" id="ARBA00023015"/>
    </source>
</evidence>
<proteinExistence type="predicted"/>
<accession>A0A068QXX0</accession>
<keyword evidence="7" id="KW-1185">Reference proteome</keyword>
<dbReference type="Pfam" id="PF00440">
    <property type="entry name" value="TetR_N"/>
    <property type="match status" value="1"/>
</dbReference>
<keyword evidence="3" id="KW-0804">Transcription</keyword>
<name>A0A068QXX0_9GAMM</name>
<dbReference type="GO" id="GO:0003677">
    <property type="term" value="F:DNA binding"/>
    <property type="evidence" value="ECO:0007669"/>
    <property type="project" value="UniProtKB-KW"/>
</dbReference>
<reference evidence="6 7" key="1">
    <citation type="submission" date="2013-07" db="EMBL/GenBank/DDBJ databases">
        <authorList>
            <person name="Genoscope - CEA"/>
        </authorList>
    </citation>
    <scope>NUCLEOTIDE SEQUENCE [LARGE SCALE GENOMIC DNA]</scope>
    <source>
        <strain evidence="6 7">G6</strain>
    </source>
</reference>
<feature type="domain" description="HTH tetR-type" evidence="4">
    <location>
        <begin position="16"/>
        <end position="56"/>
    </location>
</feature>
<feature type="domain" description="Tetracyclin repressor-like C-terminal" evidence="5">
    <location>
        <begin position="85"/>
        <end position="185"/>
    </location>
</feature>
<keyword evidence="2" id="KW-0238">DNA-binding</keyword>
<dbReference type="InterPro" id="IPR036271">
    <property type="entry name" value="Tet_transcr_reg_TetR-rel_C_sf"/>
</dbReference>
<dbReference type="AlphaFoldDB" id="A0A068QXX0"/>
<evidence type="ECO:0000256" key="2">
    <source>
        <dbReference type="ARBA" id="ARBA00023125"/>
    </source>
</evidence>
<dbReference type="PANTHER" id="PTHR47506:SF1">
    <property type="entry name" value="HTH-TYPE TRANSCRIPTIONAL REGULATOR YJDC"/>
    <property type="match status" value="1"/>
</dbReference>
<dbReference type="InterPro" id="IPR001647">
    <property type="entry name" value="HTH_TetR"/>
</dbReference>
<dbReference type="Proteomes" id="UP000032735">
    <property type="component" value="Chromosome"/>
</dbReference>
<dbReference type="HOGENOM" id="CLU_069356_28_0_6"/>
<dbReference type="InterPro" id="IPR009057">
    <property type="entry name" value="Homeodomain-like_sf"/>
</dbReference>
<dbReference type="SUPFAM" id="SSF46689">
    <property type="entry name" value="Homeodomain-like"/>
    <property type="match status" value="1"/>
</dbReference>
<evidence type="ECO:0000259" key="4">
    <source>
        <dbReference type="Pfam" id="PF00440"/>
    </source>
</evidence>
<dbReference type="KEGG" id="xpo:XPG1_0098"/>
<evidence type="ECO:0000313" key="6">
    <source>
        <dbReference type="EMBL" id="CDG19753.1"/>
    </source>
</evidence>